<protein>
    <submittedName>
        <fullName evidence="1">Uncharacterized protein</fullName>
    </submittedName>
</protein>
<dbReference type="AlphaFoldDB" id="A0A1G6X9M5"/>
<accession>A0A1G6X9M5</accession>
<keyword evidence="2" id="KW-1185">Reference proteome</keyword>
<reference evidence="1 2" key="1">
    <citation type="submission" date="2016-10" db="EMBL/GenBank/DDBJ databases">
        <authorList>
            <person name="de Groot N.N."/>
        </authorList>
    </citation>
    <scope>NUCLEOTIDE SEQUENCE [LARGE SCALE GENOMIC DNA]</scope>
    <source>
        <strain evidence="1 2">DSM 22220</strain>
    </source>
</reference>
<dbReference type="EMBL" id="FNAH01000002">
    <property type="protein sequence ID" value="SDD74788.1"/>
    <property type="molecule type" value="Genomic_DNA"/>
</dbReference>
<gene>
    <name evidence="1" type="ORF">SAMN05421538_102337</name>
</gene>
<evidence type="ECO:0000313" key="2">
    <source>
        <dbReference type="Proteomes" id="UP000199344"/>
    </source>
</evidence>
<proteinExistence type="predicted"/>
<name>A0A1G6X9M5_9RHOB</name>
<dbReference type="PROSITE" id="PS51257">
    <property type="entry name" value="PROKAR_LIPOPROTEIN"/>
    <property type="match status" value="1"/>
</dbReference>
<dbReference type="Proteomes" id="UP000199344">
    <property type="component" value="Unassembled WGS sequence"/>
</dbReference>
<sequence>MLPRQQTRARMKDIDLAKTLLPVLLGAALILAGCGDRSGDYPALLPSEQILAEPAIPGHAEIAASSPDQVVSDLQNAGAALAVSSAEVTAAQSADAQALTARAEALRRRAAELARTAPE</sequence>
<evidence type="ECO:0000313" key="1">
    <source>
        <dbReference type="EMBL" id="SDD74788.1"/>
    </source>
</evidence>
<organism evidence="1 2">
    <name type="scientific">Paracoccus isoporae</name>
    <dbReference type="NCBI Taxonomy" id="591205"/>
    <lineage>
        <taxon>Bacteria</taxon>
        <taxon>Pseudomonadati</taxon>
        <taxon>Pseudomonadota</taxon>
        <taxon>Alphaproteobacteria</taxon>
        <taxon>Rhodobacterales</taxon>
        <taxon>Paracoccaceae</taxon>
        <taxon>Paracoccus</taxon>
    </lineage>
</organism>